<dbReference type="EMBL" id="MTCY01000022">
    <property type="protein sequence ID" value="OWP76884.1"/>
    <property type="molecule type" value="Genomic_DNA"/>
</dbReference>
<dbReference type="OrthoDB" id="1488584at2"/>
<keyword evidence="7" id="KW-0482">Metalloprotease</keyword>
<keyword evidence="5" id="KW-0378">Hydrolase</keyword>
<comment type="caution">
    <text evidence="9">The sequence shown here is derived from an EMBL/GenBank/DDBJ whole genome shotgun (WGS) entry which is preliminary data.</text>
</comment>
<dbReference type="Pfam" id="PF18962">
    <property type="entry name" value="Por_Secre_tail"/>
    <property type="match status" value="1"/>
</dbReference>
<dbReference type="AlphaFoldDB" id="A0A246GAE3"/>
<evidence type="ECO:0000313" key="10">
    <source>
        <dbReference type="Proteomes" id="UP000198034"/>
    </source>
</evidence>
<evidence type="ECO:0000256" key="3">
    <source>
        <dbReference type="ARBA" id="ARBA00022723"/>
    </source>
</evidence>
<dbReference type="Gene3D" id="3.40.390.10">
    <property type="entry name" value="Collagenase (Catalytic Domain)"/>
    <property type="match status" value="1"/>
</dbReference>
<evidence type="ECO:0000256" key="6">
    <source>
        <dbReference type="ARBA" id="ARBA00022833"/>
    </source>
</evidence>
<evidence type="ECO:0000256" key="7">
    <source>
        <dbReference type="ARBA" id="ARBA00023049"/>
    </source>
</evidence>
<proteinExistence type="inferred from homology"/>
<dbReference type="GO" id="GO:0006508">
    <property type="term" value="P:proteolysis"/>
    <property type="evidence" value="ECO:0007669"/>
    <property type="project" value="UniProtKB-KW"/>
</dbReference>
<comment type="similarity">
    <text evidence="1">Belongs to the peptidase M43B family.</text>
</comment>
<reference evidence="9 10" key="1">
    <citation type="journal article" date="2017" name="Infect. Genet. Evol.">
        <title>Comparative genome analysis of fish pathogen Flavobacterium columnare reveals extensive sequence diversity within the species.</title>
        <authorList>
            <person name="Kayansamruaj P."/>
            <person name="Dong H.T."/>
            <person name="Hirono I."/>
            <person name="Kondo H."/>
            <person name="Senapin S."/>
            <person name="Rodkhum C."/>
        </authorList>
    </citation>
    <scope>NUCLEOTIDE SEQUENCE [LARGE SCALE GENOMIC DNA]</scope>
    <source>
        <strain evidence="9 10">1214</strain>
    </source>
</reference>
<protein>
    <submittedName>
        <fullName evidence="9">Uncharacterized protein</fullName>
    </submittedName>
</protein>
<dbReference type="InterPro" id="IPR026444">
    <property type="entry name" value="Secre_tail"/>
</dbReference>
<dbReference type="Pfam" id="PF05572">
    <property type="entry name" value="Peptidase_M43"/>
    <property type="match status" value="1"/>
</dbReference>
<evidence type="ECO:0000256" key="4">
    <source>
        <dbReference type="ARBA" id="ARBA00022729"/>
    </source>
</evidence>
<gene>
    <name evidence="9" type="ORF">BWK62_08840</name>
</gene>
<keyword evidence="3" id="KW-0479">Metal-binding</keyword>
<dbReference type="NCBIfam" id="TIGR04183">
    <property type="entry name" value="Por_Secre_tail"/>
    <property type="match status" value="1"/>
</dbReference>
<dbReference type="GO" id="GO:0008237">
    <property type="term" value="F:metallopeptidase activity"/>
    <property type="evidence" value="ECO:0007669"/>
    <property type="project" value="UniProtKB-KW"/>
</dbReference>
<dbReference type="InterPro" id="IPR024079">
    <property type="entry name" value="MetalloPept_cat_dom_sf"/>
</dbReference>
<keyword evidence="2" id="KW-0645">Protease</keyword>
<dbReference type="InterPro" id="IPR008754">
    <property type="entry name" value="Peptidase_M43"/>
</dbReference>
<dbReference type="Proteomes" id="UP000198034">
    <property type="component" value="Unassembled WGS sequence"/>
</dbReference>
<keyword evidence="8" id="KW-1015">Disulfide bond</keyword>
<accession>A0A246GAE3</accession>
<sequence>MKMIKMKKILLILVLIMNYFAFAQNVRCKILETNSQENKNLRANGIVQWDQEVQLPQITDIDLEEEFIIPVVFHVFDEGYVYYPEKKKRSPNAYYESDQKKITVEKIQKALEKVNEDFNGLNNDYNTVDPDFEAIKSKLNIKFKLAKIGKKGKYRADGCVIFYKDDEKGFGNNDEKIKNLIQKKYAWDNNKYLNVYIQNDLFDDQINNSGVATYPNQEKTNNNFSRIVYSGTSLYGNVDNEFASTLTHEFAHFLGLIHTFENGCGGTDKVDDTPQEDSLVDNNNCNPVFNCNMQKVNNENYMGYNGSYGCYKMFTKGQVKRMYKALHHSSRKNLWQEKNLVATGLKEGELLSDYQIDKQDNFNIYPNPFNSKIEIMLKEDIKEIKLFSILGEEIIVNIQYLNNSLILIEKLEALKEGLYLMKITTSSGKTISKKITKR</sequence>
<evidence type="ECO:0000256" key="5">
    <source>
        <dbReference type="ARBA" id="ARBA00022801"/>
    </source>
</evidence>
<evidence type="ECO:0000256" key="1">
    <source>
        <dbReference type="ARBA" id="ARBA00008721"/>
    </source>
</evidence>
<dbReference type="PANTHER" id="PTHR47466">
    <property type="match status" value="1"/>
</dbReference>
<evidence type="ECO:0000256" key="2">
    <source>
        <dbReference type="ARBA" id="ARBA00022670"/>
    </source>
</evidence>
<dbReference type="SUPFAM" id="SSF55486">
    <property type="entry name" value="Metalloproteases ('zincins'), catalytic domain"/>
    <property type="match status" value="1"/>
</dbReference>
<keyword evidence="6" id="KW-0862">Zinc</keyword>
<evidence type="ECO:0000256" key="8">
    <source>
        <dbReference type="ARBA" id="ARBA00023157"/>
    </source>
</evidence>
<dbReference type="PANTHER" id="PTHR47466:SF1">
    <property type="entry name" value="METALLOPROTEASE MEP1 (AFU_ORTHOLOGUE AFUA_1G07730)-RELATED"/>
    <property type="match status" value="1"/>
</dbReference>
<evidence type="ECO:0000313" key="9">
    <source>
        <dbReference type="EMBL" id="OWP76884.1"/>
    </source>
</evidence>
<name>A0A246GAE3_9FLAO</name>
<keyword evidence="4" id="KW-0732">Signal</keyword>
<organism evidence="9 10">
    <name type="scientific">Flavobacterium columnare</name>
    <dbReference type="NCBI Taxonomy" id="996"/>
    <lineage>
        <taxon>Bacteria</taxon>
        <taxon>Pseudomonadati</taxon>
        <taxon>Bacteroidota</taxon>
        <taxon>Flavobacteriia</taxon>
        <taxon>Flavobacteriales</taxon>
        <taxon>Flavobacteriaceae</taxon>
        <taxon>Flavobacterium</taxon>
    </lineage>
</organism>
<dbReference type="GO" id="GO:0046872">
    <property type="term" value="F:metal ion binding"/>
    <property type="evidence" value="ECO:0007669"/>
    <property type="project" value="UniProtKB-KW"/>
</dbReference>